<evidence type="ECO:0008006" key="3">
    <source>
        <dbReference type="Google" id="ProtNLM"/>
    </source>
</evidence>
<reference evidence="1 2" key="1">
    <citation type="submission" date="2017-01" db="EMBL/GenBank/DDBJ databases">
        <title>Genome Sequencing of a Marine Spirillum, Oceanospirillum multiglobuliferum ATCC 33336, from Japan.</title>
        <authorList>
            <person name="Carney J.G."/>
            <person name="Trachtenberg A.M."/>
            <person name="Rheaume B.A."/>
            <person name="Linnane J.D."/>
            <person name="Pitts N.L."/>
            <person name="Mykles D.L."/>
            <person name="Maclea K.S."/>
        </authorList>
    </citation>
    <scope>NUCLEOTIDE SEQUENCE [LARGE SCALE GENOMIC DNA]</scope>
    <source>
        <strain evidence="1 2">ATCC 33336</strain>
    </source>
</reference>
<dbReference type="OrthoDB" id="1523296at2"/>
<evidence type="ECO:0000313" key="1">
    <source>
        <dbReference type="EMBL" id="OPX56895.1"/>
    </source>
</evidence>
<organism evidence="1 2">
    <name type="scientific">Oceanospirillum multiglobuliferum</name>
    <dbReference type="NCBI Taxonomy" id="64969"/>
    <lineage>
        <taxon>Bacteria</taxon>
        <taxon>Pseudomonadati</taxon>
        <taxon>Pseudomonadota</taxon>
        <taxon>Gammaproteobacteria</taxon>
        <taxon>Oceanospirillales</taxon>
        <taxon>Oceanospirillaceae</taxon>
        <taxon>Oceanospirillum</taxon>
    </lineage>
</organism>
<comment type="caution">
    <text evidence="1">The sequence shown here is derived from an EMBL/GenBank/DDBJ whole genome shotgun (WGS) entry which is preliminary data.</text>
</comment>
<dbReference type="EMBL" id="MTSM01000001">
    <property type="protein sequence ID" value="OPX56895.1"/>
    <property type="molecule type" value="Genomic_DNA"/>
</dbReference>
<dbReference type="PANTHER" id="PTHR35564">
    <property type="match status" value="1"/>
</dbReference>
<name>A0A1T4MT28_9GAMM</name>
<dbReference type="Pfam" id="PF06996">
    <property type="entry name" value="T6SS_TssG"/>
    <property type="match status" value="1"/>
</dbReference>
<accession>A0A1T4MT28</accession>
<sequence>MAANARQTVAPVIQDMLTNGHQYQLLQAYQLLMMAGAISDDPTALAQPVRIDMRPSLRMDSARSVIERIVQVADQHFCIELNILNLYGRNSVLPAYISEYLLQAEQQESPQARLFLDLINQRIYELQLEILQRSLLVIEASKDSESNPRMAYFEQLLAISGLGGIEFSDPQLQQNRLRYFKLFASPFRSAAGLAALVSDYLDQIPVQDEQCSIRNVHLPKSAQLELGQQKKALGTGTLLGHQLQERNGAFTLVIGPLSFNKFDQLLKNHQQWQTLRQLIRLYLRQPLQCELVFQLQCNEQDNTQTASQGWGQLGRNAWLIQPNFSPGNHHAYQLQARIALD</sequence>
<dbReference type="NCBIfam" id="TIGR03347">
    <property type="entry name" value="VI_chp_1"/>
    <property type="match status" value="1"/>
</dbReference>
<dbReference type="RefSeq" id="WP_078744513.1">
    <property type="nucleotide sequence ID" value="NZ_FUXG01000004.1"/>
</dbReference>
<protein>
    <recommendedName>
        <fullName evidence="3">Type VI secretion protein</fullName>
    </recommendedName>
</protein>
<dbReference type="InterPro" id="IPR010732">
    <property type="entry name" value="T6SS_TssG-like"/>
</dbReference>
<evidence type="ECO:0000313" key="2">
    <source>
        <dbReference type="Proteomes" id="UP000191418"/>
    </source>
</evidence>
<dbReference type="AlphaFoldDB" id="A0A1T4MT28"/>
<gene>
    <name evidence="1" type="ORF">BTE48_00210</name>
</gene>
<proteinExistence type="predicted"/>
<dbReference type="Proteomes" id="UP000191418">
    <property type="component" value="Unassembled WGS sequence"/>
</dbReference>
<dbReference type="STRING" id="64969.SAMN02745127_00914"/>
<dbReference type="PANTHER" id="PTHR35564:SF3">
    <property type="entry name" value="TYPE VI SECRETION SYSTEM BASEPLATE SUBUNIT TSSG"/>
    <property type="match status" value="1"/>
</dbReference>
<keyword evidence="2" id="KW-1185">Reference proteome</keyword>